<organism evidence="2 3">
    <name type="scientific">Streptomyces marokkonensis</name>
    <dbReference type="NCBI Taxonomy" id="324855"/>
    <lineage>
        <taxon>Bacteria</taxon>
        <taxon>Bacillati</taxon>
        <taxon>Actinomycetota</taxon>
        <taxon>Actinomycetes</taxon>
        <taxon>Kitasatosporales</taxon>
        <taxon>Streptomycetaceae</taxon>
        <taxon>Streptomyces</taxon>
    </lineage>
</organism>
<evidence type="ECO:0000256" key="1">
    <source>
        <dbReference type="SAM" id="MobiDB-lite"/>
    </source>
</evidence>
<comment type="caution">
    <text evidence="2">The sequence shown here is derived from an EMBL/GenBank/DDBJ whole genome shotgun (WGS) entry which is preliminary data.</text>
</comment>
<dbReference type="Proteomes" id="UP001500034">
    <property type="component" value="Unassembled WGS sequence"/>
</dbReference>
<gene>
    <name evidence="2" type="ORF">GCM10022384_03910</name>
</gene>
<evidence type="ECO:0000313" key="2">
    <source>
        <dbReference type="EMBL" id="GAA3953620.1"/>
    </source>
</evidence>
<accession>A0ABP7NT59</accession>
<name>A0ABP7NT59_9ACTN</name>
<protein>
    <submittedName>
        <fullName evidence="2">Uncharacterized protein</fullName>
    </submittedName>
</protein>
<keyword evidence="3" id="KW-1185">Reference proteome</keyword>
<evidence type="ECO:0000313" key="3">
    <source>
        <dbReference type="Proteomes" id="UP001500034"/>
    </source>
</evidence>
<feature type="region of interest" description="Disordered" evidence="1">
    <location>
        <begin position="25"/>
        <end position="62"/>
    </location>
</feature>
<proteinExistence type="predicted"/>
<dbReference type="EMBL" id="BAABCQ010000004">
    <property type="protein sequence ID" value="GAA3953620.1"/>
    <property type="molecule type" value="Genomic_DNA"/>
</dbReference>
<sequence length="62" mass="6672">MVLSGPHLADTDTGTNDAARLLVTRRTGEKAPELTYDTQTRPRHSSSVVIASAVPGRPSAWR</sequence>
<reference evidence="3" key="1">
    <citation type="journal article" date="2019" name="Int. J. Syst. Evol. Microbiol.">
        <title>The Global Catalogue of Microorganisms (GCM) 10K type strain sequencing project: providing services to taxonomists for standard genome sequencing and annotation.</title>
        <authorList>
            <consortium name="The Broad Institute Genomics Platform"/>
            <consortium name="The Broad Institute Genome Sequencing Center for Infectious Disease"/>
            <person name="Wu L."/>
            <person name="Ma J."/>
        </authorList>
    </citation>
    <scope>NUCLEOTIDE SEQUENCE [LARGE SCALE GENOMIC DNA]</scope>
    <source>
        <strain evidence="3">JCM 17027</strain>
    </source>
</reference>